<organism evidence="1 2">
    <name type="scientific">Cyanistes caeruleus</name>
    <name type="common">Eurasian blue tit</name>
    <name type="synonym">Parus caeruleus</name>
    <dbReference type="NCBI Taxonomy" id="156563"/>
    <lineage>
        <taxon>Eukaryota</taxon>
        <taxon>Metazoa</taxon>
        <taxon>Chordata</taxon>
        <taxon>Craniata</taxon>
        <taxon>Vertebrata</taxon>
        <taxon>Euteleostomi</taxon>
        <taxon>Archelosauria</taxon>
        <taxon>Archosauria</taxon>
        <taxon>Dinosauria</taxon>
        <taxon>Saurischia</taxon>
        <taxon>Theropoda</taxon>
        <taxon>Coelurosauria</taxon>
        <taxon>Aves</taxon>
        <taxon>Neognathae</taxon>
        <taxon>Neoaves</taxon>
        <taxon>Telluraves</taxon>
        <taxon>Australaves</taxon>
        <taxon>Passeriformes</taxon>
        <taxon>Paridae</taxon>
        <taxon>Cyanistes</taxon>
    </lineage>
</organism>
<dbReference type="PANTHER" id="PTHR10424:SF68">
    <property type="entry name" value="ENDOGENOUS RETROVIRUS GROUP 3 MEMBER 1 ENV POLYPROTEIN"/>
    <property type="match status" value="1"/>
</dbReference>
<sequence>MLNRIIRLQAVLEIVSNKTALALDHISDQLTQTRSVIYQIRLAVDYLLADEGGICGKFNNSECCPEINDKNEVIKNISQGIRKIAYVGTQHQKGTLGLPVRTEIPALPTLHPVGRTAFVLLRVAPGKQQWCARDLLGPHPKLILIKALKQEKKVS</sequence>
<evidence type="ECO:0000313" key="2">
    <source>
        <dbReference type="Proteomes" id="UP000694410"/>
    </source>
</evidence>
<evidence type="ECO:0000313" key="1">
    <source>
        <dbReference type="Ensembl" id="ENSCCEP00000004093.1"/>
    </source>
</evidence>
<dbReference type="PANTHER" id="PTHR10424">
    <property type="entry name" value="VIRAL ENVELOPE PROTEIN"/>
    <property type="match status" value="1"/>
</dbReference>
<proteinExistence type="predicted"/>
<accession>A0A8C0U6U8</accession>
<dbReference type="Ensembl" id="ENSCCET00000006853.1">
    <property type="protein sequence ID" value="ENSCCEP00000004093.1"/>
    <property type="gene ID" value="ENSCCEG00000004566.1"/>
</dbReference>
<dbReference type="AlphaFoldDB" id="A0A8C0U6U8"/>
<dbReference type="SUPFAM" id="SSF58069">
    <property type="entry name" value="Virus ectodomain"/>
    <property type="match status" value="1"/>
</dbReference>
<reference evidence="1" key="1">
    <citation type="submission" date="2025-08" db="UniProtKB">
        <authorList>
            <consortium name="Ensembl"/>
        </authorList>
    </citation>
    <scope>IDENTIFICATION</scope>
</reference>
<keyword evidence="2" id="KW-1185">Reference proteome</keyword>
<dbReference type="InterPro" id="IPR018154">
    <property type="entry name" value="TLV/ENV_coat_polyprotein"/>
</dbReference>
<name>A0A8C0U6U8_CYACU</name>
<reference evidence="1" key="2">
    <citation type="submission" date="2025-09" db="UniProtKB">
        <authorList>
            <consortium name="Ensembl"/>
        </authorList>
    </citation>
    <scope>IDENTIFICATION</scope>
</reference>
<evidence type="ECO:0008006" key="3">
    <source>
        <dbReference type="Google" id="ProtNLM"/>
    </source>
</evidence>
<protein>
    <recommendedName>
        <fullName evidence="3">ENR1 protein</fullName>
    </recommendedName>
</protein>
<dbReference type="Proteomes" id="UP000694410">
    <property type="component" value="Unplaced"/>
</dbReference>
<dbReference type="Gene3D" id="1.10.287.210">
    <property type="match status" value="1"/>
</dbReference>